<protein>
    <recommendedName>
        <fullName evidence="1">DUF6980 domain-containing protein</fullName>
    </recommendedName>
</protein>
<gene>
    <name evidence="2" type="ORF">BBV17_25485</name>
</gene>
<dbReference type="RefSeq" id="WP_009335546.1">
    <property type="nucleotide sequence ID" value="NZ_MBRJ01000041.1"/>
</dbReference>
<feature type="domain" description="DUF6980" evidence="1">
    <location>
        <begin position="3"/>
        <end position="101"/>
    </location>
</feature>
<evidence type="ECO:0000313" key="3">
    <source>
        <dbReference type="Proteomes" id="UP000180194"/>
    </source>
</evidence>
<organism evidence="2 3">
    <name type="scientific">Cytobacillus oceanisediminis</name>
    <dbReference type="NCBI Taxonomy" id="665099"/>
    <lineage>
        <taxon>Bacteria</taxon>
        <taxon>Bacillati</taxon>
        <taxon>Bacillota</taxon>
        <taxon>Bacilli</taxon>
        <taxon>Bacillales</taxon>
        <taxon>Bacillaceae</taxon>
        <taxon>Cytobacillus</taxon>
    </lineage>
</organism>
<sequence>MPKHCCDMMSSQADFRCEIHSNIFECPDKLVDYDLKFDEYSLIIHDNGESMVEIYYCPWCGSKLPDSKRDLWFEKLESLGFEDPYEQEIPEEFQSDIWYKKKS</sequence>
<dbReference type="EMBL" id="MBRJ01000041">
    <property type="protein sequence ID" value="OHX44580.1"/>
    <property type="molecule type" value="Genomic_DNA"/>
</dbReference>
<comment type="caution">
    <text evidence="2">The sequence shown here is derived from an EMBL/GenBank/DDBJ whole genome shotgun (WGS) entry which is preliminary data.</text>
</comment>
<dbReference type="Proteomes" id="UP000180194">
    <property type="component" value="Unassembled WGS sequence"/>
</dbReference>
<name>A0ABX3CN03_9BACI</name>
<accession>A0ABX3CN03</accession>
<evidence type="ECO:0000313" key="2">
    <source>
        <dbReference type="EMBL" id="OHX44580.1"/>
    </source>
</evidence>
<proteinExistence type="predicted"/>
<keyword evidence="3" id="KW-1185">Reference proteome</keyword>
<dbReference type="Pfam" id="PF22400">
    <property type="entry name" value="DUF6980"/>
    <property type="match status" value="1"/>
</dbReference>
<evidence type="ECO:0000259" key="1">
    <source>
        <dbReference type="Pfam" id="PF22400"/>
    </source>
</evidence>
<reference evidence="2 3" key="1">
    <citation type="submission" date="2016-07" db="EMBL/GenBank/DDBJ databases">
        <title>Bacillus oceanisediminis whole genome.</title>
        <authorList>
            <person name="Pal Y."/>
            <person name="Verma A."/>
            <person name="Mual P."/>
            <person name="Srinivasan K."/>
        </authorList>
    </citation>
    <scope>NUCLEOTIDE SEQUENCE [LARGE SCALE GENOMIC DNA]</scope>
    <source>
        <strain evidence="2 3">Bhandara28</strain>
    </source>
</reference>
<dbReference type="InterPro" id="IPR053918">
    <property type="entry name" value="DUF6980"/>
</dbReference>